<evidence type="ECO:0000256" key="2">
    <source>
        <dbReference type="SAM" id="Phobius"/>
    </source>
</evidence>
<gene>
    <name evidence="3" type="ORF">SADUNF_Sadunf07G0064400</name>
</gene>
<keyword evidence="2" id="KW-0472">Membrane</keyword>
<reference evidence="3 4" key="1">
    <citation type="submission" date="2020-10" db="EMBL/GenBank/DDBJ databases">
        <title>Plant Genome Project.</title>
        <authorList>
            <person name="Zhang R.-G."/>
        </authorList>
    </citation>
    <scope>NUCLEOTIDE SEQUENCE [LARGE SCALE GENOMIC DNA]</scope>
    <source>
        <strain evidence="3">FAFU-HL-1</strain>
        <tissue evidence="3">Leaf</tissue>
    </source>
</reference>
<keyword evidence="2" id="KW-0812">Transmembrane</keyword>
<comment type="caution">
    <text evidence="3">The sequence shown here is derived from an EMBL/GenBank/DDBJ whole genome shotgun (WGS) entry which is preliminary data.</text>
</comment>
<evidence type="ECO:0000313" key="4">
    <source>
        <dbReference type="Proteomes" id="UP000657918"/>
    </source>
</evidence>
<feature type="compositionally biased region" description="Basic residues" evidence="1">
    <location>
        <begin position="72"/>
        <end position="89"/>
    </location>
</feature>
<name>A0A835K1K2_9ROSI</name>
<evidence type="ECO:0000313" key="3">
    <source>
        <dbReference type="EMBL" id="KAF9678715.1"/>
    </source>
</evidence>
<protein>
    <submittedName>
        <fullName evidence="3">Uncharacterized protein</fullName>
    </submittedName>
</protein>
<organism evidence="3 4">
    <name type="scientific">Salix dunnii</name>
    <dbReference type="NCBI Taxonomy" id="1413687"/>
    <lineage>
        <taxon>Eukaryota</taxon>
        <taxon>Viridiplantae</taxon>
        <taxon>Streptophyta</taxon>
        <taxon>Embryophyta</taxon>
        <taxon>Tracheophyta</taxon>
        <taxon>Spermatophyta</taxon>
        <taxon>Magnoliopsida</taxon>
        <taxon>eudicotyledons</taxon>
        <taxon>Gunneridae</taxon>
        <taxon>Pentapetalae</taxon>
        <taxon>rosids</taxon>
        <taxon>fabids</taxon>
        <taxon>Malpighiales</taxon>
        <taxon>Salicaceae</taxon>
        <taxon>Saliceae</taxon>
        <taxon>Salix</taxon>
    </lineage>
</organism>
<feature type="compositionally biased region" description="Polar residues" evidence="1">
    <location>
        <begin position="20"/>
        <end position="34"/>
    </location>
</feature>
<feature type="region of interest" description="Disordered" evidence="1">
    <location>
        <begin position="1"/>
        <end position="89"/>
    </location>
</feature>
<keyword evidence="2" id="KW-1133">Transmembrane helix</keyword>
<proteinExistence type="predicted"/>
<dbReference type="Proteomes" id="UP000657918">
    <property type="component" value="Unassembled WGS sequence"/>
</dbReference>
<dbReference type="AlphaFoldDB" id="A0A835K1K2"/>
<evidence type="ECO:0000256" key="1">
    <source>
        <dbReference type="SAM" id="MobiDB-lite"/>
    </source>
</evidence>
<dbReference type="EMBL" id="JADGMS010000007">
    <property type="protein sequence ID" value="KAF9678715.1"/>
    <property type="molecule type" value="Genomic_DNA"/>
</dbReference>
<feature type="transmembrane region" description="Helical" evidence="2">
    <location>
        <begin position="109"/>
        <end position="131"/>
    </location>
</feature>
<sequence>MDATPRRDAAPGTGAPTVVKRSSITATRPSTPSNFARVPGTVAGDGSHAGRKSGPTPAGNRVINNGNTSGHVPRHAGRLCRRPGGGGRRRVFAGRKSGLRYRAWSGLQLGQLASLLTLGVSLALIWLLLFLRLGMKFGSLLQT</sequence>
<accession>A0A835K1K2</accession>
<keyword evidence="4" id="KW-1185">Reference proteome</keyword>